<dbReference type="InterPro" id="IPR001447">
    <property type="entry name" value="Arylamine_N-AcTrfase"/>
</dbReference>
<dbReference type="InterPro" id="IPR053710">
    <property type="entry name" value="Arylamine_NAT_domain_sf"/>
</dbReference>
<keyword evidence="4" id="KW-1185">Reference proteome</keyword>
<comment type="similarity">
    <text evidence="1 2">Belongs to the arylamine N-acetyltransferase family.</text>
</comment>
<sequence>MDATDYLARIGAAADDPLDTLIERHMIAVPFENLSVHLPEPIELDDDALLEKIVERHRGGFCFELNGAFAWLLRELGYDVTLCSARVARNGGDDGYGPPGDHMALVVDVRGARLLVDVGFGRFAARAVDLERRDGQPDRTGTYAVRDAPDGELDVVCDDTVVYRLDPRARLLTDFLPLSWWHSTSPESPFALGLTCSRLTRAGRVTLAGDRHIVTGDDGSREERTVPEDEQLEIYRDVFGIVLDAVPTVG</sequence>
<comment type="caution">
    <text evidence="3">The sequence shown here is derived from an EMBL/GenBank/DDBJ whole genome shotgun (WGS) entry which is preliminary data.</text>
</comment>
<name>A0ABV9RHU3_9PSEU</name>
<dbReference type="RefSeq" id="WP_274188614.1">
    <property type="nucleotide sequence ID" value="NZ_BAABHN010000034.1"/>
</dbReference>
<reference evidence="4" key="1">
    <citation type="journal article" date="2019" name="Int. J. Syst. Evol. Microbiol.">
        <title>The Global Catalogue of Microorganisms (GCM) 10K type strain sequencing project: providing services to taxonomists for standard genome sequencing and annotation.</title>
        <authorList>
            <consortium name="The Broad Institute Genomics Platform"/>
            <consortium name="The Broad Institute Genome Sequencing Center for Infectious Disease"/>
            <person name="Wu L."/>
            <person name="Ma J."/>
        </authorList>
    </citation>
    <scope>NUCLEOTIDE SEQUENCE [LARGE SCALE GENOMIC DNA]</scope>
    <source>
        <strain evidence="4">CCUG 50347</strain>
    </source>
</reference>
<evidence type="ECO:0000313" key="4">
    <source>
        <dbReference type="Proteomes" id="UP001595909"/>
    </source>
</evidence>
<evidence type="ECO:0000313" key="3">
    <source>
        <dbReference type="EMBL" id="MFC4833786.1"/>
    </source>
</evidence>
<dbReference type="PRINTS" id="PR01543">
    <property type="entry name" value="ANATRNSFRASE"/>
</dbReference>
<dbReference type="InterPro" id="IPR038765">
    <property type="entry name" value="Papain-like_cys_pep_sf"/>
</dbReference>
<accession>A0ABV9RHU3</accession>
<gene>
    <name evidence="3" type="ORF">ACFPEL_15330</name>
</gene>
<organism evidence="3 4">
    <name type="scientific">Actinomycetospora chibensis</name>
    <dbReference type="NCBI Taxonomy" id="663606"/>
    <lineage>
        <taxon>Bacteria</taxon>
        <taxon>Bacillati</taxon>
        <taxon>Actinomycetota</taxon>
        <taxon>Actinomycetes</taxon>
        <taxon>Pseudonocardiales</taxon>
        <taxon>Pseudonocardiaceae</taxon>
        <taxon>Actinomycetospora</taxon>
    </lineage>
</organism>
<evidence type="ECO:0000256" key="1">
    <source>
        <dbReference type="ARBA" id="ARBA00006547"/>
    </source>
</evidence>
<dbReference type="PANTHER" id="PTHR11786:SF0">
    <property type="entry name" value="ARYLAMINE N-ACETYLTRANSFERASE 4-RELATED"/>
    <property type="match status" value="1"/>
</dbReference>
<dbReference type="EMBL" id="JBHSIM010000034">
    <property type="protein sequence ID" value="MFC4833786.1"/>
    <property type="molecule type" value="Genomic_DNA"/>
</dbReference>
<dbReference type="Proteomes" id="UP001595909">
    <property type="component" value="Unassembled WGS sequence"/>
</dbReference>
<protein>
    <submittedName>
        <fullName evidence="3">Arylamine N-acetyltransferase</fullName>
    </submittedName>
</protein>
<evidence type="ECO:0000256" key="2">
    <source>
        <dbReference type="RuleBase" id="RU003452"/>
    </source>
</evidence>
<dbReference type="Pfam" id="PF00797">
    <property type="entry name" value="Acetyltransf_2"/>
    <property type="match status" value="1"/>
</dbReference>
<proteinExistence type="inferred from homology"/>
<dbReference type="Gene3D" id="3.30.2140.20">
    <property type="match status" value="1"/>
</dbReference>
<dbReference type="SUPFAM" id="SSF54001">
    <property type="entry name" value="Cysteine proteinases"/>
    <property type="match status" value="1"/>
</dbReference>
<dbReference type="PANTHER" id="PTHR11786">
    <property type="entry name" value="N-HYDROXYARYLAMINE O-ACETYLTRANSFERASE"/>
    <property type="match status" value="1"/>
</dbReference>